<feature type="domain" description="Cullin neddylation" evidence="1">
    <location>
        <begin position="1"/>
        <end position="43"/>
    </location>
</feature>
<protein>
    <recommendedName>
        <fullName evidence="1">Cullin neddylation domain-containing protein</fullName>
    </recommendedName>
</protein>
<dbReference type="EMBL" id="JRES01000283">
    <property type="protein sequence ID" value="KNC32723.1"/>
    <property type="molecule type" value="Genomic_DNA"/>
</dbReference>
<sequence>MRVMEVRKHLTHPQLVHLVANNIDNKFQPSLPNIKKAINSMISLNKIAKLADNTYQTI</sequence>
<dbReference type="AlphaFoldDB" id="A0A0L0CJZ2"/>
<evidence type="ECO:0000313" key="3">
    <source>
        <dbReference type="Proteomes" id="UP000037069"/>
    </source>
</evidence>
<gene>
    <name evidence="2" type="ORF">FF38_13798</name>
</gene>
<dbReference type="InterPro" id="IPR019559">
    <property type="entry name" value="Cullin_neddylation_domain"/>
</dbReference>
<dbReference type="SUPFAM" id="SSF46785">
    <property type="entry name" value="Winged helix' DNA-binding domain"/>
    <property type="match status" value="1"/>
</dbReference>
<name>A0A0L0CJZ2_LUCCU</name>
<dbReference type="InterPro" id="IPR036388">
    <property type="entry name" value="WH-like_DNA-bd_sf"/>
</dbReference>
<reference evidence="2 3" key="1">
    <citation type="journal article" date="2015" name="Nat. Commun.">
        <title>Lucilia cuprina genome unlocks parasitic fly biology to underpin future interventions.</title>
        <authorList>
            <person name="Anstead C.A."/>
            <person name="Korhonen P.K."/>
            <person name="Young N.D."/>
            <person name="Hall R.S."/>
            <person name="Jex A.R."/>
            <person name="Murali S.C."/>
            <person name="Hughes D.S."/>
            <person name="Lee S.F."/>
            <person name="Perry T."/>
            <person name="Stroehlein A.J."/>
            <person name="Ansell B.R."/>
            <person name="Breugelmans B."/>
            <person name="Hofmann A."/>
            <person name="Qu J."/>
            <person name="Dugan S."/>
            <person name="Lee S.L."/>
            <person name="Chao H."/>
            <person name="Dinh H."/>
            <person name="Han Y."/>
            <person name="Doddapaneni H.V."/>
            <person name="Worley K.C."/>
            <person name="Muzny D.M."/>
            <person name="Ioannidis P."/>
            <person name="Waterhouse R.M."/>
            <person name="Zdobnov E.M."/>
            <person name="James P.J."/>
            <person name="Bagnall N.H."/>
            <person name="Kotze A.C."/>
            <person name="Gibbs R.A."/>
            <person name="Richards S."/>
            <person name="Batterham P."/>
            <person name="Gasser R.B."/>
        </authorList>
    </citation>
    <scope>NUCLEOTIDE SEQUENCE [LARGE SCALE GENOMIC DNA]</scope>
    <source>
        <strain evidence="2 3">LS</strain>
        <tissue evidence="2">Full body</tissue>
    </source>
</reference>
<dbReference type="InterPro" id="IPR036390">
    <property type="entry name" value="WH_DNA-bd_sf"/>
</dbReference>
<comment type="caution">
    <text evidence="2">The sequence shown here is derived from an EMBL/GenBank/DDBJ whole genome shotgun (WGS) entry which is preliminary data.</text>
</comment>
<dbReference type="Gene3D" id="1.10.10.10">
    <property type="entry name" value="Winged helix-like DNA-binding domain superfamily/Winged helix DNA-binding domain"/>
    <property type="match status" value="1"/>
</dbReference>
<keyword evidence="3" id="KW-1185">Reference proteome</keyword>
<proteinExistence type="predicted"/>
<dbReference type="Proteomes" id="UP000037069">
    <property type="component" value="Unassembled WGS sequence"/>
</dbReference>
<accession>A0A0L0CJZ2</accession>
<evidence type="ECO:0000259" key="1">
    <source>
        <dbReference type="Pfam" id="PF10557"/>
    </source>
</evidence>
<organism evidence="2 3">
    <name type="scientific">Lucilia cuprina</name>
    <name type="common">Green bottle fly</name>
    <name type="synonym">Australian sheep blowfly</name>
    <dbReference type="NCBI Taxonomy" id="7375"/>
    <lineage>
        <taxon>Eukaryota</taxon>
        <taxon>Metazoa</taxon>
        <taxon>Ecdysozoa</taxon>
        <taxon>Arthropoda</taxon>
        <taxon>Hexapoda</taxon>
        <taxon>Insecta</taxon>
        <taxon>Pterygota</taxon>
        <taxon>Neoptera</taxon>
        <taxon>Endopterygota</taxon>
        <taxon>Diptera</taxon>
        <taxon>Brachycera</taxon>
        <taxon>Muscomorpha</taxon>
        <taxon>Oestroidea</taxon>
        <taxon>Calliphoridae</taxon>
        <taxon>Luciliinae</taxon>
        <taxon>Lucilia</taxon>
    </lineage>
</organism>
<dbReference type="Pfam" id="PF10557">
    <property type="entry name" value="Cullin_Nedd8"/>
    <property type="match status" value="1"/>
</dbReference>
<evidence type="ECO:0000313" key="2">
    <source>
        <dbReference type="EMBL" id="KNC32723.1"/>
    </source>
</evidence>
<feature type="non-terminal residue" evidence="2">
    <location>
        <position position="58"/>
    </location>
</feature>